<evidence type="ECO:0000313" key="4">
    <source>
        <dbReference type="Proteomes" id="UP001207687"/>
    </source>
</evidence>
<dbReference type="RefSeq" id="WP_242328012.1">
    <property type="nucleotide sequence ID" value="NZ_CAKOCK010000026.1"/>
</dbReference>
<dbReference type="Gene3D" id="1.10.260.40">
    <property type="entry name" value="lambda repressor-like DNA-binding domains"/>
    <property type="match status" value="1"/>
</dbReference>
<organism evidence="3 4">
    <name type="scientific">Lactococcus lactis</name>
    <dbReference type="NCBI Taxonomy" id="1358"/>
    <lineage>
        <taxon>Bacteria</taxon>
        <taxon>Bacillati</taxon>
        <taxon>Bacillota</taxon>
        <taxon>Bacilli</taxon>
        <taxon>Lactobacillales</taxon>
        <taxon>Streptococcaceae</taxon>
        <taxon>Lactococcus</taxon>
    </lineage>
</organism>
<dbReference type="Proteomes" id="UP001207687">
    <property type="component" value="Unassembled WGS sequence"/>
</dbReference>
<proteinExistence type="predicted"/>
<dbReference type="AlphaFoldDB" id="A0AAW5TSA9"/>
<sequence>MDKIANNIKALRTELNISQLDLSKGTGISLRAIQNYEQALREPKATQLIALADFFDVSLDYLVGRSDKKR</sequence>
<accession>A0AAW5TSA9</accession>
<dbReference type="GO" id="GO:0003677">
    <property type="term" value="F:DNA binding"/>
    <property type="evidence" value="ECO:0007669"/>
    <property type="project" value="UniProtKB-KW"/>
</dbReference>
<feature type="domain" description="HTH cro/C1-type" evidence="2">
    <location>
        <begin position="8"/>
        <end position="62"/>
    </location>
</feature>
<dbReference type="PROSITE" id="PS50943">
    <property type="entry name" value="HTH_CROC1"/>
    <property type="match status" value="1"/>
</dbReference>
<dbReference type="CDD" id="cd00093">
    <property type="entry name" value="HTH_XRE"/>
    <property type="match status" value="1"/>
</dbReference>
<reference evidence="3" key="1">
    <citation type="submission" date="2023-08" db="EMBL/GenBank/DDBJ databases">
        <title>Genomic analyses of the natural microbiome of Caenorhabditis elegans.</title>
        <authorList>
            <person name="Samuel B."/>
        </authorList>
    </citation>
    <scope>NUCLEOTIDE SEQUENCE</scope>
    <source>
        <strain evidence="3">BIGb0220</strain>
    </source>
</reference>
<dbReference type="InterPro" id="IPR001387">
    <property type="entry name" value="Cro/C1-type_HTH"/>
</dbReference>
<dbReference type="SUPFAM" id="SSF47413">
    <property type="entry name" value="lambda repressor-like DNA-binding domains"/>
    <property type="match status" value="1"/>
</dbReference>
<keyword evidence="1" id="KW-0238">DNA-binding</keyword>
<dbReference type="InterPro" id="IPR010982">
    <property type="entry name" value="Lambda_DNA-bd_dom_sf"/>
</dbReference>
<comment type="caution">
    <text evidence="3">The sequence shown here is derived from an EMBL/GenBank/DDBJ whole genome shotgun (WGS) entry which is preliminary data.</text>
</comment>
<evidence type="ECO:0000313" key="3">
    <source>
        <dbReference type="EMBL" id="MCW2280449.1"/>
    </source>
</evidence>
<dbReference type="PANTHER" id="PTHR46558:SF11">
    <property type="entry name" value="HTH-TYPE TRANSCRIPTIONAL REGULATOR XRE"/>
    <property type="match status" value="1"/>
</dbReference>
<dbReference type="SMART" id="SM00530">
    <property type="entry name" value="HTH_XRE"/>
    <property type="match status" value="1"/>
</dbReference>
<gene>
    <name evidence="3" type="ORF">M2256_000907</name>
</gene>
<dbReference type="Pfam" id="PF01381">
    <property type="entry name" value="HTH_3"/>
    <property type="match status" value="1"/>
</dbReference>
<protein>
    <submittedName>
        <fullName evidence="3">Transcriptional regulator with XRE-family HTH domain</fullName>
    </submittedName>
</protein>
<dbReference type="PANTHER" id="PTHR46558">
    <property type="entry name" value="TRACRIPTIONAL REGULATORY PROTEIN-RELATED-RELATED"/>
    <property type="match status" value="1"/>
</dbReference>
<evidence type="ECO:0000256" key="1">
    <source>
        <dbReference type="ARBA" id="ARBA00023125"/>
    </source>
</evidence>
<dbReference type="EMBL" id="JAOQNN010000001">
    <property type="protein sequence ID" value="MCW2280449.1"/>
    <property type="molecule type" value="Genomic_DNA"/>
</dbReference>
<evidence type="ECO:0000259" key="2">
    <source>
        <dbReference type="PROSITE" id="PS50943"/>
    </source>
</evidence>
<name>A0AAW5TSA9_9LACT</name>